<evidence type="ECO:0000256" key="9">
    <source>
        <dbReference type="SAM" id="MobiDB-lite"/>
    </source>
</evidence>
<comment type="caution">
    <text evidence="10">The sequence shown here is derived from an EMBL/GenBank/DDBJ whole genome shotgun (WGS) entry which is preliminary data.</text>
</comment>
<keyword evidence="11" id="KW-1185">Reference proteome</keyword>
<dbReference type="PANTHER" id="PTHR13923">
    <property type="entry name" value="SEC31-RELATED PROTEIN"/>
    <property type="match status" value="1"/>
</dbReference>
<dbReference type="Gene3D" id="1.20.940.10">
    <property type="entry name" value="Functional domain of the splicing factor Prp18"/>
    <property type="match status" value="1"/>
</dbReference>
<comment type="similarity">
    <text evidence="2">Belongs to the WD repeat SEC31 family.</text>
</comment>
<dbReference type="GO" id="GO:0005198">
    <property type="term" value="F:structural molecule activity"/>
    <property type="evidence" value="ECO:0007669"/>
    <property type="project" value="TreeGrafter"/>
</dbReference>
<dbReference type="InterPro" id="IPR036322">
    <property type="entry name" value="WD40_repeat_dom_sf"/>
</dbReference>
<dbReference type="SUPFAM" id="SSF50978">
    <property type="entry name" value="WD40 repeat-like"/>
    <property type="match status" value="1"/>
</dbReference>
<keyword evidence="7" id="KW-0931">ER-Golgi transport</keyword>
<evidence type="ECO:0000256" key="3">
    <source>
        <dbReference type="ARBA" id="ARBA00022448"/>
    </source>
</evidence>
<feature type="region of interest" description="Disordered" evidence="9">
    <location>
        <begin position="1296"/>
        <end position="1377"/>
    </location>
</feature>
<proteinExistence type="inferred from homology"/>
<keyword evidence="8" id="KW-0653">Protein transport</keyword>
<keyword evidence="6" id="KW-0256">Endoplasmic reticulum</keyword>
<keyword evidence="4" id="KW-0853">WD repeat</keyword>
<evidence type="ECO:0000313" key="10">
    <source>
        <dbReference type="EMBL" id="THD21087.1"/>
    </source>
</evidence>
<dbReference type="EMBL" id="JXXN02003864">
    <property type="protein sequence ID" value="THD21087.1"/>
    <property type="molecule type" value="Genomic_DNA"/>
</dbReference>
<feature type="region of interest" description="Disordered" evidence="9">
    <location>
        <begin position="476"/>
        <end position="496"/>
    </location>
</feature>
<accession>A0A4E0RJG5</accession>
<evidence type="ECO:0000256" key="5">
    <source>
        <dbReference type="ARBA" id="ARBA00022737"/>
    </source>
</evidence>
<keyword evidence="3" id="KW-0813">Transport</keyword>
<protein>
    <submittedName>
        <fullName evidence="10">Protein transport protein Sec31A</fullName>
    </submittedName>
</protein>
<sequence length="1522" mass="163796">MYDPEPLIDAIKSNVELFGPDRNHIVNDADLTRHVKCFAKESVHTGVVRSVDSNRFQANLFASAADEGEIFIWDIEKMDQPMIPSTRTQPSENISTISWNPRVQHILATASAGSCVIWDLRKSESVVHLTKAMCQFEPHLMAWSPDVATRLCLADPAHPTADIQLWDLRYPKHMLALLGRWPPPPSLDLRSNASSLGNAGSVNALAWSPAPHHMKSRPALTLHDPDLIAVSLTASGALPTSSGGCGSGLEPTSADFLVVWSVNEALNCVKAESAAGQPSNIRQPVFVGRLEGGGDEEGVSTTSDGLPNTSAVHWLPSNPGLVSVTQSDGWIGVYNLDAGVLGDATTPTRVLHRRSRLDTRSRSASNKVAEAFAELEIDLHSGTQKDEGDLLDISTSGSQQNDIISDVTARSAHLFHQLPQPMPRLRVAAKWTKRPCGASFGFGGRLAIFQAPNDLSRRPRSSASLCVARQASLSPGDTNVPGAETSSATNVPTTEGVSGARSVHLHWIDSLGMHPIRGLKSSLECLSEEKLHGLVRNLLQWLDQILTASPDRLSEICDKMAEVCVPHLLCCNSTWISPWELFKVQFQPTTERRKMLSSLLGFDEQQILKEIESTLEQTSSSMDSEFQCPCRMGSSREIAVENLSALRLALVTNNLEATIRLCMHGSFAALSCPGLSALSSISLLLAHQYQTPESYTALQSVIVDRLQHVLALSATDETHLRPVISILIGLLKRDWSVVISEWPLEDWSTAVALLANYVWASDLPLFRRLCGILINRLLDPLSESSLTPEVKGASAWAVSVISSDLNGLIRSWCWLCDVDNTENNGEALLLLTMQLVLLVRAMGCTQTVGRLVLDSTTFMPDVLTITQVLLLVAEWLGQMGPGHKESDTVSGLRLLRLAVDTATPEINETAHRLWCSLTDDQRAGASVKFEFPFYCPFIKTGTRAVHGRCPCAAGQQQQQQRQPVTNLPAHYGYPPQPTQYSAHPVAPAAAPAPLFAPSSGPFVRPPRPPLPPAPHHPAAPPILGPMKPNSYMPPELQPSMSTSTPPVPVGHNAPNFGYPPTITNPTQLANSPVVRPPTGFDQTWTPGTMIPSVVSPSGLISNLVPPMANSVMPSTDGRSLVGSHTGPQLSSAAPDPTQPNPVLPPVLSAASQTYPDGNASLPPPRTATSGAWNDPPFLANTYKPPTRPAISINQFYDPTQFASSGVIAYPSLPVGAVSPSLNMDTSGQAGSFRSWDDKSVNAGVSVPPLPPLPMTGFTPTDARLVRPVPNVSTFSASTPATAFQPPMPPFINRAQAPGVLRPPFGQSAHLMNGSQSQPHPLVPPLLPSQRPQPRLDASQWPAAQPLASPTRALNANSESAPADLDETLPGSNDAEPITNMHPVTAEHEAVEATLRKLVQLCRNCGGKPYANKMDTVDRRLQSLFTALRGGTGAHLMSDQVVHHLLDCVRSADCGDYGAAVDHANLLIQSATGFESIHGFAPGLKILMQSAKQLFPNQSTSPGDHLRPNQPSWPPTSMVTGMR</sequence>
<feature type="region of interest" description="Disordered" evidence="9">
    <location>
        <begin position="1109"/>
        <end position="1175"/>
    </location>
</feature>
<dbReference type="GO" id="GO:0070971">
    <property type="term" value="C:endoplasmic reticulum exit site"/>
    <property type="evidence" value="ECO:0007669"/>
    <property type="project" value="TreeGrafter"/>
</dbReference>
<evidence type="ECO:0000256" key="1">
    <source>
        <dbReference type="ARBA" id="ARBA00004240"/>
    </source>
</evidence>
<reference evidence="10" key="1">
    <citation type="submission" date="2019-03" db="EMBL/GenBank/DDBJ databases">
        <title>Improved annotation for the trematode Fasciola hepatica.</title>
        <authorList>
            <person name="Choi Y.-J."/>
            <person name="Martin J."/>
            <person name="Mitreva M."/>
        </authorList>
    </citation>
    <scope>NUCLEOTIDE SEQUENCE [LARGE SCALE GENOMIC DNA]</scope>
</reference>
<organism evidence="10 11">
    <name type="scientific">Fasciola hepatica</name>
    <name type="common">Liver fluke</name>
    <dbReference type="NCBI Taxonomy" id="6192"/>
    <lineage>
        <taxon>Eukaryota</taxon>
        <taxon>Metazoa</taxon>
        <taxon>Spiralia</taxon>
        <taxon>Lophotrochozoa</taxon>
        <taxon>Platyhelminthes</taxon>
        <taxon>Trematoda</taxon>
        <taxon>Digenea</taxon>
        <taxon>Plagiorchiida</taxon>
        <taxon>Echinostomata</taxon>
        <taxon>Echinostomatoidea</taxon>
        <taxon>Fasciolidae</taxon>
        <taxon>Fasciola</taxon>
    </lineage>
</organism>
<evidence type="ECO:0000313" key="11">
    <source>
        <dbReference type="Proteomes" id="UP000230066"/>
    </source>
</evidence>
<dbReference type="InterPro" id="IPR040251">
    <property type="entry name" value="SEC31-like"/>
</dbReference>
<dbReference type="Gene3D" id="1.25.40.1030">
    <property type="match status" value="1"/>
</dbReference>
<gene>
    <name evidence="10" type="ORF">D915_008177</name>
</gene>
<evidence type="ECO:0000256" key="4">
    <source>
        <dbReference type="ARBA" id="ARBA00022574"/>
    </source>
</evidence>
<dbReference type="Proteomes" id="UP000230066">
    <property type="component" value="Unassembled WGS sequence"/>
</dbReference>
<evidence type="ECO:0000256" key="6">
    <source>
        <dbReference type="ARBA" id="ARBA00022824"/>
    </source>
</evidence>
<feature type="region of interest" description="Disordered" evidence="9">
    <location>
        <begin position="1496"/>
        <end position="1522"/>
    </location>
</feature>
<dbReference type="PANTHER" id="PTHR13923:SF11">
    <property type="entry name" value="SECRETORY 31, ISOFORM D"/>
    <property type="match status" value="1"/>
</dbReference>
<keyword evidence="5" id="KW-0677">Repeat</keyword>
<evidence type="ECO:0000256" key="8">
    <source>
        <dbReference type="ARBA" id="ARBA00022927"/>
    </source>
</evidence>
<dbReference type="GO" id="GO:0007029">
    <property type="term" value="P:endoplasmic reticulum organization"/>
    <property type="evidence" value="ECO:0007669"/>
    <property type="project" value="TreeGrafter"/>
</dbReference>
<name>A0A4E0RJG5_FASHE</name>
<evidence type="ECO:0000256" key="2">
    <source>
        <dbReference type="ARBA" id="ARBA00009358"/>
    </source>
</evidence>
<dbReference type="InterPro" id="IPR015943">
    <property type="entry name" value="WD40/YVTN_repeat-like_dom_sf"/>
</dbReference>
<feature type="compositionally biased region" description="Polar residues" evidence="9">
    <location>
        <begin position="484"/>
        <end position="496"/>
    </location>
</feature>
<dbReference type="GO" id="GO:0090110">
    <property type="term" value="P:COPII-coated vesicle cargo loading"/>
    <property type="evidence" value="ECO:0007669"/>
    <property type="project" value="TreeGrafter"/>
</dbReference>
<dbReference type="GO" id="GO:0015031">
    <property type="term" value="P:protein transport"/>
    <property type="evidence" value="ECO:0007669"/>
    <property type="project" value="UniProtKB-KW"/>
</dbReference>
<dbReference type="Gene3D" id="2.130.10.10">
    <property type="entry name" value="YVTN repeat-like/Quinoprotein amine dehydrogenase"/>
    <property type="match status" value="1"/>
</dbReference>
<evidence type="ECO:0000256" key="7">
    <source>
        <dbReference type="ARBA" id="ARBA00022892"/>
    </source>
</evidence>
<comment type="subcellular location">
    <subcellularLocation>
        <location evidence="1">Endoplasmic reticulum</location>
    </subcellularLocation>
</comment>
<dbReference type="SMART" id="SM00320">
    <property type="entry name" value="WD40"/>
    <property type="match status" value="2"/>
</dbReference>
<dbReference type="GO" id="GO:0030127">
    <property type="term" value="C:COPII vesicle coat"/>
    <property type="evidence" value="ECO:0007669"/>
    <property type="project" value="TreeGrafter"/>
</dbReference>
<dbReference type="InterPro" id="IPR001680">
    <property type="entry name" value="WD40_rpt"/>
</dbReference>